<evidence type="ECO:0000256" key="4">
    <source>
        <dbReference type="ARBA" id="ARBA00022692"/>
    </source>
</evidence>
<dbReference type="Proteomes" id="UP000199647">
    <property type="component" value="Unassembled WGS sequence"/>
</dbReference>
<keyword evidence="6 8" id="KW-0472">Membrane</keyword>
<comment type="similarity">
    <text evidence="2">Belongs to the NrfD family.</text>
</comment>
<name>A0A1H9A8C0_9HYPH</name>
<dbReference type="InterPro" id="IPR005614">
    <property type="entry name" value="NrfD-like"/>
</dbReference>
<feature type="transmembrane region" description="Helical" evidence="8">
    <location>
        <begin position="163"/>
        <end position="185"/>
    </location>
</feature>
<evidence type="ECO:0000256" key="5">
    <source>
        <dbReference type="ARBA" id="ARBA00022989"/>
    </source>
</evidence>
<evidence type="ECO:0000256" key="8">
    <source>
        <dbReference type="SAM" id="Phobius"/>
    </source>
</evidence>
<evidence type="ECO:0000256" key="1">
    <source>
        <dbReference type="ARBA" id="ARBA00004651"/>
    </source>
</evidence>
<dbReference type="AlphaFoldDB" id="A0A1H9A8C0"/>
<dbReference type="EMBL" id="FOFG01000001">
    <property type="protein sequence ID" value="SEP72771.1"/>
    <property type="molecule type" value="Genomic_DNA"/>
</dbReference>
<feature type="compositionally biased region" description="Basic and acidic residues" evidence="7">
    <location>
        <begin position="8"/>
        <end position="21"/>
    </location>
</feature>
<reference evidence="9 10" key="1">
    <citation type="submission" date="2016-10" db="EMBL/GenBank/DDBJ databases">
        <authorList>
            <person name="de Groot N.N."/>
        </authorList>
    </citation>
    <scope>NUCLEOTIDE SEQUENCE [LARGE SCALE GENOMIC DNA]</scope>
    <source>
        <strain evidence="9 10">A52C2</strain>
    </source>
</reference>
<organism evidence="9 10">
    <name type="scientific">Faunimonas pinastri</name>
    <dbReference type="NCBI Taxonomy" id="1855383"/>
    <lineage>
        <taxon>Bacteria</taxon>
        <taxon>Pseudomonadati</taxon>
        <taxon>Pseudomonadota</taxon>
        <taxon>Alphaproteobacteria</taxon>
        <taxon>Hyphomicrobiales</taxon>
        <taxon>Afifellaceae</taxon>
        <taxon>Faunimonas</taxon>
    </lineage>
</organism>
<feature type="region of interest" description="Disordered" evidence="7">
    <location>
        <begin position="1"/>
        <end position="31"/>
    </location>
</feature>
<dbReference type="STRING" id="1855383.SAMN05216548_101352"/>
<evidence type="ECO:0000256" key="7">
    <source>
        <dbReference type="SAM" id="MobiDB-lite"/>
    </source>
</evidence>
<dbReference type="RefSeq" id="WP_092494857.1">
    <property type="nucleotide sequence ID" value="NZ_FOFG01000001.1"/>
</dbReference>
<feature type="region of interest" description="Disordered" evidence="7">
    <location>
        <begin position="340"/>
        <end position="364"/>
    </location>
</feature>
<feature type="transmembrane region" description="Helical" evidence="8">
    <location>
        <begin position="122"/>
        <end position="143"/>
    </location>
</feature>
<dbReference type="OrthoDB" id="112837at2"/>
<sequence length="364" mass="38548">MTLVNDVPFDRRERGTRKAERQPGGAKDTPTYYGHPALKAAPWGWLVWSYIFVAGTAGAAQVIGTAAQLSGREDLKPVRDNGRIIGMLGALAGAPLLIADLHTPKRFYNMLRIFRSTSPMSIGTFTLLSFSGFTGLTVLPQALRRLFPFWRGKKAVETVADVAQFPAAVAGLGMTSYTAALLSATSSPLWAAAPKELGGRFAASSVASGAAALALVEELNDRPANARLLGKLALVATAANLVFSRLSRLKYRERKVEAAIDADPATATAYRAATVIGVGVPLFCLGVSLLSGRHSRRLSLTASLATLAGGLLMRKAVMQAGENSANNSAISLTFAREDGGRGELPPGARPLIPAEDGTRRRRLH</sequence>
<dbReference type="GO" id="GO:0005886">
    <property type="term" value="C:plasma membrane"/>
    <property type="evidence" value="ECO:0007669"/>
    <property type="project" value="UniProtKB-SubCell"/>
</dbReference>
<dbReference type="PANTHER" id="PTHR34856:SF2">
    <property type="entry name" value="PROTEIN NRFD"/>
    <property type="match status" value="1"/>
</dbReference>
<keyword evidence="3" id="KW-1003">Cell membrane</keyword>
<feature type="transmembrane region" description="Helical" evidence="8">
    <location>
        <begin position="268"/>
        <end position="290"/>
    </location>
</feature>
<feature type="transmembrane region" description="Helical" evidence="8">
    <location>
        <begin position="84"/>
        <end position="101"/>
    </location>
</feature>
<dbReference type="Pfam" id="PF03916">
    <property type="entry name" value="NrfD"/>
    <property type="match status" value="1"/>
</dbReference>
<keyword evidence="4 8" id="KW-0812">Transmembrane</keyword>
<protein>
    <submittedName>
        <fullName evidence="9">Formate-dependent nitrite reductase, membrane component NrfD</fullName>
    </submittedName>
</protein>
<evidence type="ECO:0000256" key="2">
    <source>
        <dbReference type="ARBA" id="ARBA00008929"/>
    </source>
</evidence>
<keyword evidence="5 8" id="KW-1133">Transmembrane helix</keyword>
<comment type="subcellular location">
    <subcellularLocation>
        <location evidence="1">Cell membrane</location>
        <topology evidence="1">Multi-pass membrane protein</topology>
    </subcellularLocation>
</comment>
<dbReference type="InterPro" id="IPR052049">
    <property type="entry name" value="Electron_transfer_protein"/>
</dbReference>
<evidence type="ECO:0000313" key="9">
    <source>
        <dbReference type="EMBL" id="SEP72771.1"/>
    </source>
</evidence>
<dbReference type="PANTHER" id="PTHR34856">
    <property type="entry name" value="PROTEIN NRFD"/>
    <property type="match status" value="1"/>
</dbReference>
<evidence type="ECO:0000256" key="3">
    <source>
        <dbReference type="ARBA" id="ARBA00022475"/>
    </source>
</evidence>
<keyword evidence="10" id="KW-1185">Reference proteome</keyword>
<gene>
    <name evidence="9" type="ORF">SAMN05216548_101352</name>
</gene>
<accession>A0A1H9A8C0</accession>
<evidence type="ECO:0000313" key="10">
    <source>
        <dbReference type="Proteomes" id="UP000199647"/>
    </source>
</evidence>
<evidence type="ECO:0000256" key="6">
    <source>
        <dbReference type="ARBA" id="ARBA00023136"/>
    </source>
</evidence>
<proteinExistence type="inferred from homology"/>
<feature type="transmembrane region" description="Helical" evidence="8">
    <location>
        <begin position="45"/>
        <end position="64"/>
    </location>
</feature>
<dbReference type="Gene3D" id="1.20.1630.10">
    <property type="entry name" value="Formate dehydrogenase/DMSO reductase domain"/>
    <property type="match status" value="1"/>
</dbReference>